<reference evidence="1 2" key="1">
    <citation type="submission" date="2012-11" db="EMBL/GenBank/DDBJ databases">
        <title>Genome assembly of Thiorhodococcus sp. AK35.</title>
        <authorList>
            <person name="Nupur N."/>
            <person name="Khatri I."/>
            <person name="Subramanian S."/>
            <person name="Pinnaka A."/>
        </authorList>
    </citation>
    <scope>NUCLEOTIDE SEQUENCE [LARGE SCALE GENOMIC DNA]</scope>
    <source>
        <strain evidence="1 2">AK35</strain>
    </source>
</reference>
<protein>
    <submittedName>
        <fullName evidence="1">Uncharacterized protein</fullName>
    </submittedName>
</protein>
<comment type="caution">
    <text evidence="1">The sequence shown here is derived from an EMBL/GenBank/DDBJ whole genome shotgun (WGS) entry which is preliminary data.</text>
</comment>
<proteinExistence type="predicted"/>
<keyword evidence="2" id="KW-1185">Reference proteome</keyword>
<sequence length="46" mass="4902">MKGSRISGPTIATLRGLSVSVLLQIASVVSRWSRKLPCGLSPFAFI</sequence>
<dbReference type="Proteomes" id="UP000019460">
    <property type="component" value="Unassembled WGS sequence"/>
</dbReference>
<dbReference type="EMBL" id="AONC01000035">
    <property type="protein sequence ID" value="EXJ14840.1"/>
    <property type="molecule type" value="Genomic_DNA"/>
</dbReference>
<name>W9VWQ8_9GAMM</name>
<organism evidence="1 2">
    <name type="scientific">Imhoffiella purpurea</name>
    <dbReference type="NCBI Taxonomy" id="1249627"/>
    <lineage>
        <taxon>Bacteria</taxon>
        <taxon>Pseudomonadati</taxon>
        <taxon>Pseudomonadota</taxon>
        <taxon>Gammaproteobacteria</taxon>
        <taxon>Chromatiales</taxon>
        <taxon>Chromatiaceae</taxon>
        <taxon>Imhoffiella</taxon>
    </lineage>
</organism>
<gene>
    <name evidence="1" type="ORF">D779_2046</name>
</gene>
<evidence type="ECO:0000313" key="1">
    <source>
        <dbReference type="EMBL" id="EXJ14840.1"/>
    </source>
</evidence>
<dbReference type="AlphaFoldDB" id="W9VWQ8"/>
<dbReference type="STRING" id="1249627.D779_2046"/>
<accession>W9VWQ8</accession>
<evidence type="ECO:0000313" key="2">
    <source>
        <dbReference type="Proteomes" id="UP000019460"/>
    </source>
</evidence>